<dbReference type="Proteomes" id="UP000093561">
    <property type="component" value="Unassembled WGS sequence"/>
</dbReference>
<organism evidence="1 2">
    <name type="scientific">Wuchereria bancrofti</name>
    <dbReference type="NCBI Taxonomy" id="6293"/>
    <lineage>
        <taxon>Eukaryota</taxon>
        <taxon>Metazoa</taxon>
        <taxon>Ecdysozoa</taxon>
        <taxon>Nematoda</taxon>
        <taxon>Chromadorea</taxon>
        <taxon>Rhabditida</taxon>
        <taxon>Spirurina</taxon>
        <taxon>Spiruromorpha</taxon>
        <taxon>Filarioidea</taxon>
        <taxon>Onchocercidae</taxon>
        <taxon>Wuchereria</taxon>
    </lineage>
</organism>
<reference evidence="1" key="1">
    <citation type="submission" date="2015-03" db="EMBL/GenBank/DDBJ databases">
        <title>Wuchereria bancrofti Genome Sequencing Papua New Guinea Strain.</title>
        <authorList>
            <person name="Small S.T."/>
            <person name="Serre D."/>
            <person name="Zimmerman P.A."/>
        </authorList>
    </citation>
    <scope>NUCLEOTIDE SEQUENCE [LARGE SCALE GENOMIC DNA]</scope>
    <source>
        <strain evidence="1">pt0022</strain>
    </source>
</reference>
<evidence type="ECO:0000313" key="2">
    <source>
        <dbReference type="WBParaSite" id="mrna-Wban_10116"/>
    </source>
</evidence>
<accession>A0AAF5RXQ0</accession>
<protein>
    <submittedName>
        <fullName evidence="2">Uncharacterized protein</fullName>
    </submittedName>
</protein>
<dbReference type="WBParaSite" id="mrna-Wban_10116">
    <property type="protein sequence ID" value="mrna-Wban_10116"/>
    <property type="gene ID" value="Wban_10116"/>
</dbReference>
<proteinExistence type="predicted"/>
<reference evidence="1" key="2">
    <citation type="journal article" date="2016" name="Mol. Ecol.">
        <title>Population genomics of the filarial nematode parasite Wuchereria bancrofti from mosquitoes.</title>
        <authorList>
            <person name="Small S.T."/>
            <person name="Reimer L.J."/>
            <person name="Tisch D.J."/>
            <person name="King C.L."/>
            <person name="Christensen B.M."/>
            <person name="Siba P.M."/>
            <person name="Kazura J.W."/>
            <person name="Serre D."/>
            <person name="Zimmerman P.A."/>
        </authorList>
    </citation>
    <scope>NUCLEOTIDE SEQUENCE</scope>
    <source>
        <strain evidence="1">pt0022</strain>
    </source>
</reference>
<sequence>MADKKQFNNGRYQNDKMEILQLNIPWRKIFSTTQQNHSTIADIASISYDNQINLDVLTTTIFVFHLKRQTTKYRNENNRDFQ</sequence>
<reference evidence="2" key="3">
    <citation type="submission" date="2024-02" db="UniProtKB">
        <authorList>
            <consortium name="WormBaseParasite"/>
        </authorList>
    </citation>
    <scope>IDENTIFICATION</scope>
    <source>
        <strain evidence="2">pt0022</strain>
    </source>
</reference>
<evidence type="ECO:0000313" key="1">
    <source>
        <dbReference type="Proteomes" id="UP000093561"/>
    </source>
</evidence>
<name>A0AAF5RXQ0_WUCBA</name>
<dbReference type="AlphaFoldDB" id="A0AAF5RXQ0"/>